<feature type="domain" description="Porin" evidence="2">
    <location>
        <begin position="21"/>
        <end position="381"/>
    </location>
</feature>
<protein>
    <submittedName>
        <fullName evidence="3">Porin</fullName>
    </submittedName>
</protein>
<dbReference type="InterPro" id="IPR023614">
    <property type="entry name" value="Porin_dom_sf"/>
</dbReference>
<proteinExistence type="predicted"/>
<dbReference type="RefSeq" id="WP_322776483.1">
    <property type="nucleotide sequence ID" value="NZ_JARJFB010000028.1"/>
</dbReference>
<reference evidence="3 4" key="1">
    <citation type="submission" date="2023-03" db="EMBL/GenBank/DDBJ databases">
        <title>Host association and intracellularity evolved multiple times independently in the Rickettsiales.</title>
        <authorList>
            <person name="Castelli M."/>
            <person name="Nardi T."/>
            <person name="Gammuto L."/>
            <person name="Bellinzona G."/>
            <person name="Sabaneyeva E."/>
            <person name="Potekhin A."/>
            <person name="Serra V."/>
            <person name="Petroni G."/>
            <person name="Sassera D."/>
        </authorList>
    </citation>
    <scope>NUCLEOTIDE SEQUENCE [LARGE SCALE GENOMIC DNA]</scope>
    <source>
        <strain evidence="3 4">Sr 2-6</strain>
    </source>
</reference>
<dbReference type="SUPFAM" id="SSF56935">
    <property type="entry name" value="Porins"/>
    <property type="match status" value="1"/>
</dbReference>
<evidence type="ECO:0000256" key="1">
    <source>
        <dbReference type="SAM" id="SignalP"/>
    </source>
</evidence>
<keyword evidence="4" id="KW-1185">Reference proteome</keyword>
<accession>A0ABU5NBP4</accession>
<gene>
    <name evidence="3" type="ORF">Megvenef_00545</name>
</gene>
<sequence>MKKSIKKNILAGVGILFWGISSSSAMESQVKIGAVIDVQGIHYKTSGDATQRKFSVHNKNRGLYSSGNFLVDYQLVAESGWKYGTKIGLQQTTRNDRGVPFAIYTESEYGKIEAGSDKTAGAKMIITGYSVACAGGNGWDAFIVSSPTKDNSAQVPYVTNLSSFLDAKTRTSMLSDYSRKVSYYTPKFGAEDHKFQLAASYSPDSSNAGHDDIYPDKPNLYAVLSAYPYKFSIKDGVSYGVTYNGKFSDQLSAKVALTGERGKPVAFNKSNNTRANIKFKDLSAYNLGAQITYGQFSVAGSFMNYNKSLSNSTVDIFGTETNIHSVGTRYNFLEGKYSISLNHFHSDHKKNKFDATSLGVESLIGKGIKAYAQFTRFQAKGRYIETGVIKNDKSKGDIVIVGGKISL</sequence>
<dbReference type="InterPro" id="IPR033900">
    <property type="entry name" value="Gram_neg_porin_domain"/>
</dbReference>
<dbReference type="EMBL" id="JARJFB010000028">
    <property type="protein sequence ID" value="MEA0970579.1"/>
    <property type="molecule type" value="Genomic_DNA"/>
</dbReference>
<dbReference type="Pfam" id="PF13609">
    <property type="entry name" value="Porin_4"/>
    <property type="match status" value="1"/>
</dbReference>
<name>A0ABU5NBP4_9RICK</name>
<organism evidence="3 4">
    <name type="scientific">Candidatus Megaera venefica</name>
    <dbReference type="NCBI Taxonomy" id="2055910"/>
    <lineage>
        <taxon>Bacteria</taxon>
        <taxon>Pseudomonadati</taxon>
        <taxon>Pseudomonadota</taxon>
        <taxon>Alphaproteobacteria</taxon>
        <taxon>Rickettsiales</taxon>
        <taxon>Rickettsiaceae</taxon>
        <taxon>Candidatus Megaera</taxon>
    </lineage>
</organism>
<keyword evidence="1" id="KW-0732">Signal</keyword>
<comment type="caution">
    <text evidence="3">The sequence shown here is derived from an EMBL/GenBank/DDBJ whole genome shotgun (WGS) entry which is preliminary data.</text>
</comment>
<evidence type="ECO:0000313" key="3">
    <source>
        <dbReference type="EMBL" id="MEA0970579.1"/>
    </source>
</evidence>
<dbReference type="Gene3D" id="2.40.160.10">
    <property type="entry name" value="Porin"/>
    <property type="match status" value="1"/>
</dbReference>
<dbReference type="Proteomes" id="UP001291687">
    <property type="component" value="Unassembled WGS sequence"/>
</dbReference>
<evidence type="ECO:0000313" key="4">
    <source>
        <dbReference type="Proteomes" id="UP001291687"/>
    </source>
</evidence>
<feature type="chain" id="PRO_5046590675" evidence="1">
    <location>
        <begin position="26"/>
        <end position="407"/>
    </location>
</feature>
<feature type="signal peptide" evidence="1">
    <location>
        <begin position="1"/>
        <end position="25"/>
    </location>
</feature>
<evidence type="ECO:0000259" key="2">
    <source>
        <dbReference type="Pfam" id="PF13609"/>
    </source>
</evidence>